<feature type="domain" description="Thioesterase" evidence="1">
    <location>
        <begin position="48"/>
        <end position="125"/>
    </location>
</feature>
<dbReference type="EMBL" id="BBJS01000029">
    <property type="protein sequence ID" value="GAN13827.1"/>
    <property type="molecule type" value="Genomic_DNA"/>
</dbReference>
<dbReference type="InterPro" id="IPR029069">
    <property type="entry name" value="HotDog_dom_sf"/>
</dbReference>
<sequence length="139" mass="15070">MTTPPRTAIGQAMVLPPYAEWLGCSIDWVEGDPHLVMPFGEHVMGWPGLLQGGAIAGLLEVAGIAALTHRLAGDGSARIKPVTITTNYLRTGRDQHPTRAVGIILRLGQRTANVEAVAWQEDRDQPIATARLNYRILRG</sequence>
<dbReference type="InterPro" id="IPR006683">
    <property type="entry name" value="Thioestr_dom"/>
</dbReference>
<evidence type="ECO:0000259" key="1">
    <source>
        <dbReference type="Pfam" id="PF03061"/>
    </source>
</evidence>
<dbReference type="GeneID" id="78527490"/>
<evidence type="ECO:0000313" key="2">
    <source>
        <dbReference type="EMBL" id="GAN13827.1"/>
    </source>
</evidence>
<keyword evidence="3" id="KW-1185">Reference proteome</keyword>
<organism evidence="2 3">
    <name type="scientific">Sphingomonas paucimobilis NBRC 13935</name>
    <dbReference type="NCBI Taxonomy" id="1219050"/>
    <lineage>
        <taxon>Bacteria</taxon>
        <taxon>Pseudomonadati</taxon>
        <taxon>Pseudomonadota</taxon>
        <taxon>Alphaproteobacteria</taxon>
        <taxon>Sphingomonadales</taxon>
        <taxon>Sphingomonadaceae</taxon>
        <taxon>Sphingomonas</taxon>
    </lineage>
</organism>
<comment type="caution">
    <text evidence="2">The sequence shown here is derived from an EMBL/GenBank/DDBJ whole genome shotgun (WGS) entry which is preliminary data.</text>
</comment>
<protein>
    <submittedName>
        <fullName evidence="2">DNA, contig: SP629</fullName>
    </submittedName>
</protein>
<reference evidence="2 3" key="1">
    <citation type="submission" date="2014-08" db="EMBL/GenBank/DDBJ databases">
        <title>Whole genome shotgun sequence of Sphingomonas paucimobilis NBRC 13935.</title>
        <authorList>
            <person name="Hosoyama A."/>
            <person name="Hashimoto M."/>
            <person name="Hosoyama Y."/>
            <person name="Noguchi M."/>
            <person name="Uohara A."/>
            <person name="Ohji S."/>
            <person name="Katano-Makiyama Y."/>
            <person name="Ichikawa N."/>
            <person name="Kimura A."/>
            <person name="Yamazoe A."/>
            <person name="Fujita N."/>
        </authorList>
    </citation>
    <scope>NUCLEOTIDE SEQUENCE [LARGE SCALE GENOMIC DNA]</scope>
    <source>
        <strain evidence="2 3">NBRC 13935</strain>
    </source>
</reference>
<dbReference type="Pfam" id="PF03061">
    <property type="entry name" value="4HBT"/>
    <property type="match status" value="1"/>
</dbReference>
<dbReference type="RefSeq" id="WP_007406659.1">
    <property type="nucleotide sequence ID" value="NZ_BBJS01000029.1"/>
</dbReference>
<dbReference type="AlphaFoldDB" id="A0A0C9NC07"/>
<gene>
    <name evidence="2" type="ORF">SP6_29_00190</name>
</gene>
<proteinExistence type="predicted"/>
<name>A0A0C9NC07_SPHPI</name>
<dbReference type="Gene3D" id="3.10.129.10">
    <property type="entry name" value="Hotdog Thioesterase"/>
    <property type="match status" value="1"/>
</dbReference>
<dbReference type="GO" id="GO:0016790">
    <property type="term" value="F:thiolester hydrolase activity"/>
    <property type="evidence" value="ECO:0007669"/>
    <property type="project" value="UniProtKB-ARBA"/>
</dbReference>
<dbReference type="SUPFAM" id="SSF54637">
    <property type="entry name" value="Thioesterase/thiol ester dehydrase-isomerase"/>
    <property type="match status" value="1"/>
</dbReference>
<evidence type="ECO:0000313" key="3">
    <source>
        <dbReference type="Proteomes" id="UP000032025"/>
    </source>
</evidence>
<dbReference type="Proteomes" id="UP000032025">
    <property type="component" value="Unassembled WGS sequence"/>
</dbReference>
<dbReference type="CDD" id="cd03443">
    <property type="entry name" value="PaaI_thioesterase"/>
    <property type="match status" value="1"/>
</dbReference>
<accession>A0A0C9NC07</accession>